<dbReference type="Proteomes" id="UP000071641">
    <property type="component" value="Unassembled WGS sequence"/>
</dbReference>
<gene>
    <name evidence="2" type="ORF">GCE9029_00341</name>
</gene>
<keyword evidence="3" id="KW-1185">Reference proteome</keyword>
<accession>A0A128ESW3</accession>
<dbReference type="EMBL" id="FIZX01000001">
    <property type="protein sequence ID" value="CZF77662.1"/>
    <property type="molecule type" value="Genomic_DNA"/>
</dbReference>
<sequence>MRKAGTVLITLALAGMGVWLLGDTGTETPAQDPATMVPEKETASSSESEPQPLPLAKQIEPEPMPDEPLPVMEIPEAMTAQFSMVAQTFEQELYYPPYSQPILSSDSPYLTPNRFAEVEMPVLDGKESAVLSLDKYRFFYPEAVPFKVKSSLAVLGMRYSLLDIGSREEVASGSSENADGEMQPDESTSSQLRLKVTVRFEGGSDVLTADISYANPVAFVMGAEPTYTQQADWMIPVTIDAKKAGLYRLRANLYREDGTPVAVLTEKQKLGEGQGEIVLKAHQSVFSGESGAYSLKDIQLERMSGRPGEKTQYGVSKVGQIDLGELDADTLSDVPYQPSEQERQQLRFLKHLAGEA</sequence>
<reference evidence="3" key="1">
    <citation type="submission" date="2016-02" db="EMBL/GenBank/DDBJ databases">
        <authorList>
            <person name="Rodrigo-Torres Lidia"/>
            <person name="Arahal R.David."/>
        </authorList>
    </citation>
    <scope>NUCLEOTIDE SEQUENCE [LARGE SCALE GENOMIC DNA]</scope>
    <source>
        <strain evidence="3">CECT 9029</strain>
    </source>
</reference>
<proteinExistence type="predicted"/>
<evidence type="ECO:0000256" key="1">
    <source>
        <dbReference type="SAM" id="MobiDB-lite"/>
    </source>
</evidence>
<feature type="region of interest" description="Disordered" evidence="1">
    <location>
        <begin position="171"/>
        <end position="190"/>
    </location>
</feature>
<dbReference type="OrthoDB" id="5759974at2"/>
<organism evidence="2 3">
    <name type="scientific">Grimontia celer</name>
    <dbReference type="NCBI Taxonomy" id="1796497"/>
    <lineage>
        <taxon>Bacteria</taxon>
        <taxon>Pseudomonadati</taxon>
        <taxon>Pseudomonadota</taxon>
        <taxon>Gammaproteobacteria</taxon>
        <taxon>Vibrionales</taxon>
        <taxon>Vibrionaceae</taxon>
        <taxon>Grimontia</taxon>
    </lineage>
</organism>
<dbReference type="AlphaFoldDB" id="A0A128ESW3"/>
<evidence type="ECO:0000313" key="2">
    <source>
        <dbReference type="EMBL" id="CZF77662.1"/>
    </source>
</evidence>
<evidence type="ECO:0000313" key="3">
    <source>
        <dbReference type="Proteomes" id="UP000071641"/>
    </source>
</evidence>
<protein>
    <submittedName>
        <fullName evidence="2">Uncharacterized protein</fullName>
    </submittedName>
</protein>
<feature type="region of interest" description="Disordered" evidence="1">
    <location>
        <begin position="24"/>
        <end position="64"/>
    </location>
</feature>
<name>A0A128ESW3_9GAMM</name>
<dbReference type="RefSeq" id="WP_062660751.1">
    <property type="nucleotide sequence ID" value="NZ_FIZX01000001.1"/>
</dbReference>